<dbReference type="Gene3D" id="3.40.50.150">
    <property type="entry name" value="Vaccinia Virus protein VP39"/>
    <property type="match status" value="1"/>
</dbReference>
<dbReference type="GO" id="GO:0032259">
    <property type="term" value="P:methylation"/>
    <property type="evidence" value="ECO:0007669"/>
    <property type="project" value="UniProtKB-KW"/>
</dbReference>
<protein>
    <submittedName>
        <fullName evidence="1">Ribosomal RNA small subunit methyltransferase H</fullName>
        <ecNumber evidence="1">2.1.1.199</ecNumber>
    </submittedName>
</protein>
<keyword evidence="1" id="KW-0489">Methyltransferase</keyword>
<dbReference type="EMBL" id="LTDM01000001">
    <property type="protein sequence ID" value="OLS03957.1"/>
    <property type="molecule type" value="Genomic_DNA"/>
</dbReference>
<dbReference type="InterPro" id="IPR029063">
    <property type="entry name" value="SAM-dependent_MTases_sf"/>
</dbReference>
<dbReference type="CDD" id="cd02440">
    <property type="entry name" value="AdoMet_MTases"/>
    <property type="match status" value="1"/>
</dbReference>
<dbReference type="PANTHER" id="PTHR35276:SF1">
    <property type="entry name" value="TRNA (MNM(5)S(2)U34)-METHYLTRANSFERASE, CHLOROPLASTIC"/>
    <property type="match status" value="1"/>
</dbReference>
<reference evidence="1 2" key="1">
    <citation type="submission" date="2016-02" db="EMBL/GenBank/DDBJ databases">
        <title>Genome sequence of Tissierella creatinophila DSM 6911.</title>
        <authorList>
            <person name="Poehlein A."/>
            <person name="Daniel R."/>
        </authorList>
    </citation>
    <scope>NUCLEOTIDE SEQUENCE [LARGE SCALE GENOMIC DNA]</scope>
    <source>
        <strain evidence="1 2">DSM 6911</strain>
    </source>
</reference>
<accession>A0A1U7M9I3</accession>
<organism evidence="1 2">
    <name type="scientific">Tissierella creatinophila DSM 6911</name>
    <dbReference type="NCBI Taxonomy" id="1123403"/>
    <lineage>
        <taxon>Bacteria</taxon>
        <taxon>Bacillati</taxon>
        <taxon>Bacillota</taxon>
        <taxon>Tissierellia</taxon>
        <taxon>Tissierellales</taxon>
        <taxon>Tissierellaceae</taxon>
        <taxon>Tissierella</taxon>
    </lineage>
</organism>
<evidence type="ECO:0000313" key="2">
    <source>
        <dbReference type="Proteomes" id="UP000186112"/>
    </source>
</evidence>
<sequence>MQYKILNNTVSITKSYIKSYIKQGQVVLDATVGNGKDTVLMANMVGDSGKVYGFDIQEIAIEKTRELLKENNLIERAILIKDSHENLNKYISLKLDFIIYNLGYLPNGDKSIVTKSTSTIKSLKSSLNLLNYNGLLLINSYIGHVGGLEENIQIENLLKDLNQKEFNVLKHTFINQKNNPPILYIVEKSS</sequence>
<evidence type="ECO:0000313" key="1">
    <source>
        <dbReference type="EMBL" id="OLS03957.1"/>
    </source>
</evidence>
<dbReference type="Pfam" id="PF06962">
    <property type="entry name" value="rRNA_methylase"/>
    <property type="match status" value="1"/>
</dbReference>
<dbReference type="InterPro" id="IPR010719">
    <property type="entry name" value="MnmM_MeTrfase"/>
</dbReference>
<dbReference type="OrthoDB" id="9792989at2"/>
<keyword evidence="1" id="KW-0808">Transferase</keyword>
<gene>
    <name evidence="1" type="primary">rsmH_2</name>
    <name evidence="1" type="ORF">TICRE_00840</name>
</gene>
<dbReference type="RefSeq" id="WP_075724058.1">
    <property type="nucleotide sequence ID" value="NZ_LTDM01000001.1"/>
</dbReference>
<comment type="caution">
    <text evidence="1">The sequence shown here is derived from an EMBL/GenBank/DDBJ whole genome shotgun (WGS) entry which is preliminary data.</text>
</comment>
<dbReference type="EC" id="2.1.1.199" evidence="1"/>
<dbReference type="AlphaFoldDB" id="A0A1U7M9I3"/>
<dbReference type="PANTHER" id="PTHR35276">
    <property type="entry name" value="S-ADENOSYL-L-METHIONINE-DEPENDENT METHYLTRANSFERASES SUPERFAMILY PROTEIN"/>
    <property type="match status" value="1"/>
</dbReference>
<keyword evidence="2" id="KW-1185">Reference proteome</keyword>
<dbReference type="Proteomes" id="UP000186112">
    <property type="component" value="Unassembled WGS sequence"/>
</dbReference>
<proteinExistence type="predicted"/>
<dbReference type="GO" id="GO:0008168">
    <property type="term" value="F:methyltransferase activity"/>
    <property type="evidence" value="ECO:0007669"/>
    <property type="project" value="UniProtKB-KW"/>
</dbReference>
<name>A0A1U7M9I3_TISCR</name>
<dbReference type="SUPFAM" id="SSF53335">
    <property type="entry name" value="S-adenosyl-L-methionine-dependent methyltransferases"/>
    <property type="match status" value="1"/>
</dbReference>